<protein>
    <submittedName>
        <fullName evidence="1">BrnA antitoxin family protein</fullName>
    </submittedName>
</protein>
<sequence>METEYDFSQGKRGAIEPTPTGKTRITIRLDDEVLAWFRDQVHAAGGGNYQTLINDALREYIQQRREPLEDTLRRVLREELERIGK</sequence>
<dbReference type="EMBL" id="JADEXS010000041">
    <property type="protein sequence ID" value="MBE9021837.1"/>
    <property type="molecule type" value="Genomic_DNA"/>
</dbReference>
<evidence type="ECO:0000313" key="2">
    <source>
        <dbReference type="Proteomes" id="UP000622533"/>
    </source>
</evidence>
<organism evidence="1 2">
    <name type="scientific">Desmonostoc muscorum LEGE 12446</name>
    <dbReference type="NCBI Taxonomy" id="1828758"/>
    <lineage>
        <taxon>Bacteria</taxon>
        <taxon>Bacillati</taxon>
        <taxon>Cyanobacteriota</taxon>
        <taxon>Cyanophyceae</taxon>
        <taxon>Nostocales</taxon>
        <taxon>Nostocaceae</taxon>
        <taxon>Desmonostoc</taxon>
    </lineage>
</organism>
<proteinExistence type="predicted"/>
<reference evidence="1" key="1">
    <citation type="submission" date="2020-10" db="EMBL/GenBank/DDBJ databases">
        <authorList>
            <person name="Castelo-Branco R."/>
            <person name="Eusebio N."/>
            <person name="Adriana R."/>
            <person name="Vieira A."/>
            <person name="Brugerolle De Fraissinette N."/>
            <person name="Rezende De Castro R."/>
            <person name="Schneider M.P."/>
            <person name="Vasconcelos V."/>
            <person name="Leao P.N."/>
        </authorList>
    </citation>
    <scope>NUCLEOTIDE SEQUENCE</scope>
    <source>
        <strain evidence="1">LEGE 12446</strain>
    </source>
</reference>
<evidence type="ECO:0000313" key="1">
    <source>
        <dbReference type="EMBL" id="MBE9021837.1"/>
    </source>
</evidence>
<dbReference type="AlphaFoldDB" id="A0A8J6ZJZ2"/>
<dbReference type="InterPro" id="IPR025528">
    <property type="entry name" value="BrnA_antitoxin"/>
</dbReference>
<accession>A0A8J6ZJZ2</accession>
<gene>
    <name evidence="1" type="ORF">IQ276_04980</name>
</gene>
<dbReference type="SUPFAM" id="SSF47598">
    <property type="entry name" value="Ribbon-helix-helix"/>
    <property type="match status" value="1"/>
</dbReference>
<dbReference type="Pfam" id="PF14384">
    <property type="entry name" value="BrnA_antitoxin"/>
    <property type="match status" value="1"/>
</dbReference>
<keyword evidence="2" id="KW-1185">Reference proteome</keyword>
<comment type="caution">
    <text evidence="1">The sequence shown here is derived from an EMBL/GenBank/DDBJ whole genome shotgun (WGS) entry which is preliminary data.</text>
</comment>
<dbReference type="InterPro" id="IPR010985">
    <property type="entry name" value="Ribbon_hlx_hlx"/>
</dbReference>
<dbReference type="Proteomes" id="UP000622533">
    <property type="component" value="Unassembled WGS sequence"/>
</dbReference>
<dbReference type="RefSeq" id="WP_193914136.1">
    <property type="nucleotide sequence ID" value="NZ_JADEXS020000001.1"/>
</dbReference>
<name>A0A8J6ZJZ2_DESMC</name>
<dbReference type="GO" id="GO:0006355">
    <property type="term" value="P:regulation of DNA-templated transcription"/>
    <property type="evidence" value="ECO:0007669"/>
    <property type="project" value="InterPro"/>
</dbReference>